<comment type="caution">
    <text evidence="2">The sequence shown here is derived from an EMBL/GenBank/DDBJ whole genome shotgun (WGS) entry which is preliminary data.</text>
</comment>
<name>A0ABR1HE79_9HYPO</name>
<proteinExistence type="predicted"/>
<evidence type="ECO:0000256" key="1">
    <source>
        <dbReference type="SAM" id="SignalP"/>
    </source>
</evidence>
<keyword evidence="3" id="KW-1185">Reference proteome</keyword>
<dbReference type="Proteomes" id="UP001498476">
    <property type="component" value="Unassembled WGS sequence"/>
</dbReference>
<keyword evidence="1" id="KW-0732">Signal</keyword>
<reference evidence="2 3" key="1">
    <citation type="journal article" date="2025" name="Microbiol. Resour. Announc.">
        <title>Draft genome sequences for Neonectria magnoliae and Neonectria punicea, canker pathogens of Liriodendron tulipifera and Acer saccharum in West Virginia.</title>
        <authorList>
            <person name="Petronek H.M."/>
            <person name="Kasson M.T."/>
            <person name="Metheny A.M."/>
            <person name="Stauder C.M."/>
            <person name="Lovett B."/>
            <person name="Lynch S.C."/>
            <person name="Garnas J.R."/>
            <person name="Kasson L.R."/>
            <person name="Stajich J.E."/>
        </authorList>
    </citation>
    <scope>NUCLEOTIDE SEQUENCE [LARGE SCALE GENOMIC DNA]</scope>
    <source>
        <strain evidence="2 3">NRRL 64653</strain>
    </source>
</reference>
<sequence>MKWHIALVSLAFVAPSLAATIVEAYDRVYAYVVYDLDVTVWGPGKGYIAPKCMGSRADKSCTFNEFINFIEVGSADSEPAYYTLDGTYYLTPGTIVSLGTTLRDALKNPANWAYGLIPLRSSHVGIWNDFGFIIDQAASVAPQRDIQIGRHLKNVEMVLGAVSQSRASALNSKTLSQLSSNVKNVVWQIVEKESDYLTNKWNEIDWDATIKKYPAMSDPGSNLFESVTAELKTLHSNNAGEVTVRRKVMDMVHLCFGG</sequence>
<dbReference type="EMBL" id="JAZAVJ010000039">
    <property type="protein sequence ID" value="KAK7419257.1"/>
    <property type="molecule type" value="Genomic_DNA"/>
</dbReference>
<accession>A0ABR1HE79</accession>
<protein>
    <submittedName>
        <fullName evidence="2">Uncharacterized protein</fullName>
    </submittedName>
</protein>
<organism evidence="2 3">
    <name type="scientific">Neonectria punicea</name>
    <dbReference type="NCBI Taxonomy" id="979145"/>
    <lineage>
        <taxon>Eukaryota</taxon>
        <taxon>Fungi</taxon>
        <taxon>Dikarya</taxon>
        <taxon>Ascomycota</taxon>
        <taxon>Pezizomycotina</taxon>
        <taxon>Sordariomycetes</taxon>
        <taxon>Hypocreomycetidae</taxon>
        <taxon>Hypocreales</taxon>
        <taxon>Nectriaceae</taxon>
        <taxon>Neonectria</taxon>
    </lineage>
</organism>
<evidence type="ECO:0000313" key="3">
    <source>
        <dbReference type="Proteomes" id="UP001498476"/>
    </source>
</evidence>
<feature type="chain" id="PRO_5045640317" evidence="1">
    <location>
        <begin position="19"/>
        <end position="258"/>
    </location>
</feature>
<evidence type="ECO:0000313" key="2">
    <source>
        <dbReference type="EMBL" id="KAK7419257.1"/>
    </source>
</evidence>
<feature type="signal peptide" evidence="1">
    <location>
        <begin position="1"/>
        <end position="18"/>
    </location>
</feature>
<gene>
    <name evidence="2" type="ORF">QQX98_003409</name>
</gene>